<feature type="transmembrane region" description="Helical" evidence="2">
    <location>
        <begin position="56"/>
        <end position="73"/>
    </location>
</feature>
<dbReference type="PANTHER" id="PTHR34989">
    <property type="entry name" value="PROTEIN HDED"/>
    <property type="match status" value="1"/>
</dbReference>
<feature type="transmembrane region" description="Helical" evidence="2">
    <location>
        <begin position="193"/>
        <end position="215"/>
    </location>
</feature>
<protein>
    <recommendedName>
        <fullName evidence="5">HdeD</fullName>
    </recommendedName>
</protein>
<gene>
    <name evidence="3" type="ORF">ASAP_2722</name>
</gene>
<feature type="transmembrane region" description="Helical" evidence="2">
    <location>
        <begin position="111"/>
        <end position="130"/>
    </location>
</feature>
<sequence length="224" mass="23869">MSGFSNTPENKPSGDNDPGDISRSDELPGGIFTGESFPGGGIPGLPPFTPKLKPNWFIGIGAALILLGVFAFLDTVVTTLASIVVIGMLLIFSGVAYLAQSFAHRDVPGSRFWITALTGFLYVFGGILLIQEPETGSLFLTAFLAGCFMASGVMRGLWALGHRHVANWWTMILSAAVALFTGVFIFVTLPWSGLWLIGTFIAIELIFGGISAMAFGMSLKRDGR</sequence>
<dbReference type="InterPro" id="IPR005325">
    <property type="entry name" value="DUF308_memb"/>
</dbReference>
<dbReference type="EMBL" id="CBLX010000023">
    <property type="protein sequence ID" value="CDG40767.1"/>
    <property type="molecule type" value="Genomic_DNA"/>
</dbReference>
<dbReference type="RefSeq" id="WP_023978883.1">
    <property type="nucleotide sequence ID" value="NZ_CBLX010000023.1"/>
</dbReference>
<name>A0A060QLZ1_9PROT</name>
<keyword evidence="2" id="KW-1133">Transmembrane helix</keyword>
<comment type="caution">
    <text evidence="3">The sequence shown here is derived from an EMBL/GenBank/DDBJ whole genome shotgun (WGS) entry which is preliminary data.</text>
</comment>
<reference evidence="3 4" key="1">
    <citation type="journal article" date="2014" name="Genome Biol. Evol.">
        <title>Acetic acid bacteria genomes reveal functional traits for adaptation to life in insect guts.</title>
        <authorList>
            <person name="Chouaia B."/>
            <person name="Gaiarsa S."/>
            <person name="Crotti E."/>
            <person name="Comandatore F."/>
            <person name="Degli Esposti M."/>
            <person name="Ricci I."/>
            <person name="Alma A."/>
            <person name="Favia G."/>
            <person name="Bandi C."/>
            <person name="Daffonchio D."/>
        </authorList>
    </citation>
    <scope>NUCLEOTIDE SEQUENCE [LARGE SCALE GENOMIC DNA]</scope>
    <source>
        <strain evidence="3 4">SF2.1</strain>
    </source>
</reference>
<keyword evidence="2" id="KW-0812">Transmembrane</keyword>
<dbReference type="AlphaFoldDB" id="A0A060QLZ1"/>
<feature type="transmembrane region" description="Helical" evidence="2">
    <location>
        <begin position="166"/>
        <end position="187"/>
    </location>
</feature>
<keyword evidence="2" id="KW-0472">Membrane</keyword>
<feature type="transmembrane region" description="Helical" evidence="2">
    <location>
        <begin position="79"/>
        <end position="99"/>
    </location>
</feature>
<proteinExistence type="predicted"/>
<accession>A0A060QLZ1</accession>
<dbReference type="PANTHER" id="PTHR34989:SF1">
    <property type="entry name" value="PROTEIN HDED"/>
    <property type="match status" value="1"/>
</dbReference>
<dbReference type="GO" id="GO:0005886">
    <property type="term" value="C:plasma membrane"/>
    <property type="evidence" value="ECO:0007669"/>
    <property type="project" value="TreeGrafter"/>
</dbReference>
<evidence type="ECO:0008006" key="5">
    <source>
        <dbReference type="Google" id="ProtNLM"/>
    </source>
</evidence>
<evidence type="ECO:0000256" key="2">
    <source>
        <dbReference type="SAM" id="Phobius"/>
    </source>
</evidence>
<feature type="transmembrane region" description="Helical" evidence="2">
    <location>
        <begin position="136"/>
        <end position="154"/>
    </location>
</feature>
<evidence type="ECO:0000313" key="3">
    <source>
        <dbReference type="EMBL" id="CDG40767.1"/>
    </source>
</evidence>
<dbReference type="eggNOG" id="COG3247">
    <property type="taxonomic scope" value="Bacteria"/>
</dbReference>
<organism evidence="3 4">
    <name type="scientific">Asaia bogorensis</name>
    <dbReference type="NCBI Taxonomy" id="91915"/>
    <lineage>
        <taxon>Bacteria</taxon>
        <taxon>Pseudomonadati</taxon>
        <taxon>Pseudomonadota</taxon>
        <taxon>Alphaproteobacteria</taxon>
        <taxon>Acetobacterales</taxon>
        <taxon>Acetobacteraceae</taxon>
        <taxon>Asaia</taxon>
    </lineage>
</organism>
<feature type="region of interest" description="Disordered" evidence="1">
    <location>
        <begin position="1"/>
        <end position="25"/>
    </location>
</feature>
<reference evidence="3 4" key="2">
    <citation type="journal article" date="2014" name="PLoS ONE">
        <title>Evolution of mitochondria reconstructed from the energy metabolism of living bacteria.</title>
        <authorList>
            <person name="Degli Esposti M."/>
            <person name="Chouaia B."/>
            <person name="Comandatore F."/>
            <person name="Crotti E."/>
            <person name="Sassera D."/>
            <person name="Lievens P.M."/>
            <person name="Daffonchio D."/>
            <person name="Bandi C."/>
        </authorList>
    </citation>
    <scope>NUCLEOTIDE SEQUENCE [LARGE SCALE GENOMIC DNA]</scope>
    <source>
        <strain evidence="3 4">SF2.1</strain>
    </source>
</reference>
<dbReference type="InterPro" id="IPR052712">
    <property type="entry name" value="Acid_resist_chaperone_HdeD"/>
</dbReference>
<evidence type="ECO:0000256" key="1">
    <source>
        <dbReference type="SAM" id="MobiDB-lite"/>
    </source>
</evidence>
<dbReference type="Pfam" id="PF03729">
    <property type="entry name" value="DUF308"/>
    <property type="match status" value="1"/>
</dbReference>
<evidence type="ECO:0000313" key="4">
    <source>
        <dbReference type="Proteomes" id="UP000027583"/>
    </source>
</evidence>
<dbReference type="Proteomes" id="UP000027583">
    <property type="component" value="Unassembled WGS sequence"/>
</dbReference>
<feature type="compositionally biased region" description="Polar residues" evidence="1">
    <location>
        <begin position="1"/>
        <end position="10"/>
    </location>
</feature>